<reference evidence="7" key="1">
    <citation type="submission" date="2020-02" db="EMBL/GenBank/DDBJ databases">
        <authorList>
            <person name="Meier V. D."/>
        </authorList>
    </citation>
    <scope>NUCLEOTIDE SEQUENCE</scope>
    <source>
        <strain evidence="7">AVDCRST_MAG18</strain>
    </source>
</reference>
<protein>
    <recommendedName>
        <fullName evidence="8">Sulfite oxidase</fullName>
    </recommendedName>
</protein>
<dbReference type="InterPro" id="IPR008335">
    <property type="entry name" value="Mopterin_OxRdtase_euk"/>
</dbReference>
<evidence type="ECO:0000256" key="2">
    <source>
        <dbReference type="ARBA" id="ARBA00022505"/>
    </source>
</evidence>
<feature type="domain" description="Oxidoreductase molybdopterin-binding" evidence="5">
    <location>
        <begin position="51"/>
        <end position="213"/>
    </location>
</feature>
<feature type="domain" description="Moybdenum cofactor oxidoreductase dimerisation" evidence="6">
    <location>
        <begin position="234"/>
        <end position="340"/>
    </location>
</feature>
<dbReference type="InterPro" id="IPR005066">
    <property type="entry name" value="MoCF_OxRdtse_dimer"/>
</dbReference>
<dbReference type="SUPFAM" id="SSF56524">
    <property type="entry name" value="Oxidoreductase molybdopterin-binding domain"/>
    <property type="match status" value="1"/>
</dbReference>
<proteinExistence type="predicted"/>
<dbReference type="CDD" id="cd02110">
    <property type="entry name" value="SO_family_Moco_dimer"/>
    <property type="match status" value="1"/>
</dbReference>
<keyword evidence="4" id="KW-0560">Oxidoreductase</keyword>
<evidence type="ECO:0000259" key="6">
    <source>
        <dbReference type="Pfam" id="PF03404"/>
    </source>
</evidence>
<gene>
    <name evidence="7" type="ORF">AVDCRST_MAG18-3155</name>
</gene>
<dbReference type="Pfam" id="PF03404">
    <property type="entry name" value="Mo-co_dimer"/>
    <property type="match status" value="1"/>
</dbReference>
<accession>A0A6J4VL53</accession>
<dbReference type="Gene3D" id="3.90.420.10">
    <property type="entry name" value="Oxidoreductase, molybdopterin-binding domain"/>
    <property type="match status" value="1"/>
</dbReference>
<organism evidence="7">
    <name type="scientific">uncultured Thermomicrobiales bacterium</name>
    <dbReference type="NCBI Taxonomy" id="1645740"/>
    <lineage>
        <taxon>Bacteria</taxon>
        <taxon>Pseudomonadati</taxon>
        <taxon>Thermomicrobiota</taxon>
        <taxon>Thermomicrobia</taxon>
        <taxon>Thermomicrobiales</taxon>
        <taxon>environmental samples</taxon>
    </lineage>
</organism>
<comment type="cofactor">
    <cofactor evidence="1">
        <name>Mo-molybdopterin</name>
        <dbReference type="ChEBI" id="CHEBI:71302"/>
    </cofactor>
</comment>
<dbReference type="EMBL" id="CADCWN010000238">
    <property type="protein sequence ID" value="CAA9581198.1"/>
    <property type="molecule type" value="Genomic_DNA"/>
</dbReference>
<dbReference type="Gene3D" id="2.60.40.650">
    <property type="match status" value="1"/>
</dbReference>
<keyword evidence="3" id="KW-0479">Metal-binding</keyword>
<dbReference type="AlphaFoldDB" id="A0A6J4VL53"/>
<dbReference type="PANTHER" id="PTHR19372">
    <property type="entry name" value="SULFITE REDUCTASE"/>
    <property type="match status" value="1"/>
</dbReference>
<dbReference type="PRINTS" id="PR00407">
    <property type="entry name" value="EUMOPTERIN"/>
</dbReference>
<evidence type="ECO:0000313" key="7">
    <source>
        <dbReference type="EMBL" id="CAA9581198.1"/>
    </source>
</evidence>
<dbReference type="GO" id="GO:0043546">
    <property type="term" value="F:molybdopterin cofactor binding"/>
    <property type="evidence" value="ECO:0007669"/>
    <property type="project" value="TreeGrafter"/>
</dbReference>
<dbReference type="PANTHER" id="PTHR19372:SF7">
    <property type="entry name" value="SULFITE OXIDASE, MITOCHONDRIAL"/>
    <property type="match status" value="1"/>
</dbReference>
<evidence type="ECO:0008006" key="8">
    <source>
        <dbReference type="Google" id="ProtNLM"/>
    </source>
</evidence>
<dbReference type="SUPFAM" id="SSF81296">
    <property type="entry name" value="E set domains"/>
    <property type="match status" value="1"/>
</dbReference>
<name>A0A6J4VL53_9BACT</name>
<evidence type="ECO:0000256" key="3">
    <source>
        <dbReference type="ARBA" id="ARBA00022723"/>
    </source>
</evidence>
<dbReference type="InterPro" id="IPR000572">
    <property type="entry name" value="OxRdtase_Mopterin-bd_dom"/>
</dbReference>
<dbReference type="GO" id="GO:0006790">
    <property type="term" value="P:sulfur compound metabolic process"/>
    <property type="evidence" value="ECO:0007669"/>
    <property type="project" value="TreeGrafter"/>
</dbReference>
<dbReference type="InterPro" id="IPR014756">
    <property type="entry name" value="Ig_E-set"/>
</dbReference>
<evidence type="ECO:0000256" key="1">
    <source>
        <dbReference type="ARBA" id="ARBA00001924"/>
    </source>
</evidence>
<dbReference type="GO" id="GO:0030151">
    <property type="term" value="F:molybdenum ion binding"/>
    <property type="evidence" value="ECO:0007669"/>
    <property type="project" value="InterPro"/>
</dbReference>
<keyword evidence="2" id="KW-0500">Molybdenum</keyword>
<dbReference type="InterPro" id="IPR036374">
    <property type="entry name" value="OxRdtase_Mopterin-bd_sf"/>
</dbReference>
<sequence length="349" mass="37593">MSTAPDRSNLLMIKGAPFNAETPIEGLRQELTPTVLHYVRSNFDLPDHDGTLTIGGAVERPLTLSLAELRALGEETLTVTLECAGNGRVGLMPLPTGEPWTGQAVGTATWTGVPLRRVLEEAGPRASGVEVAFTGADHGHYKGGADIHFVRSLSVARALDPATGVLIAWAMNGEPLNADHGAPLRLLVPGWYGMGAVKWLARIEVLEAPYQGQFQTKSYVFEWPDRAWEPVTAMRPRALITAPVEDETLSPGIVTVRGKAWSGGGPITAVEVSIDGAGEWQPATLAPPTGENIWQEWSFDWTLGQQEIGRHVVRARATDAAGATQPDMPEWNRLGYGNNAAQVLVVYVR</sequence>
<evidence type="ECO:0000256" key="4">
    <source>
        <dbReference type="ARBA" id="ARBA00023002"/>
    </source>
</evidence>
<dbReference type="GO" id="GO:0020037">
    <property type="term" value="F:heme binding"/>
    <property type="evidence" value="ECO:0007669"/>
    <property type="project" value="TreeGrafter"/>
</dbReference>
<evidence type="ECO:0000259" key="5">
    <source>
        <dbReference type="Pfam" id="PF00174"/>
    </source>
</evidence>
<dbReference type="Pfam" id="PF00174">
    <property type="entry name" value="Oxidored_molyb"/>
    <property type="match status" value="1"/>
</dbReference>
<dbReference type="GO" id="GO:0008482">
    <property type="term" value="F:sulfite oxidase activity"/>
    <property type="evidence" value="ECO:0007669"/>
    <property type="project" value="TreeGrafter"/>
</dbReference>